<dbReference type="EMBL" id="CAMGYJ010000009">
    <property type="protein sequence ID" value="CAI0473873.1"/>
    <property type="molecule type" value="Genomic_DNA"/>
</dbReference>
<organism evidence="1 2">
    <name type="scientific">Linum tenue</name>
    <dbReference type="NCBI Taxonomy" id="586396"/>
    <lineage>
        <taxon>Eukaryota</taxon>
        <taxon>Viridiplantae</taxon>
        <taxon>Streptophyta</taxon>
        <taxon>Embryophyta</taxon>
        <taxon>Tracheophyta</taxon>
        <taxon>Spermatophyta</taxon>
        <taxon>Magnoliopsida</taxon>
        <taxon>eudicotyledons</taxon>
        <taxon>Gunneridae</taxon>
        <taxon>Pentapetalae</taxon>
        <taxon>rosids</taxon>
        <taxon>fabids</taxon>
        <taxon>Malpighiales</taxon>
        <taxon>Linaceae</taxon>
        <taxon>Linum</taxon>
    </lineage>
</organism>
<feature type="non-terminal residue" evidence="1">
    <location>
        <position position="43"/>
    </location>
</feature>
<reference evidence="1" key="1">
    <citation type="submission" date="2022-08" db="EMBL/GenBank/DDBJ databases">
        <authorList>
            <person name="Gutierrez-Valencia J."/>
        </authorList>
    </citation>
    <scope>NUCLEOTIDE SEQUENCE</scope>
</reference>
<accession>A0AAV0PUP1</accession>
<gene>
    <name evidence="1" type="ORF">LITE_LOCUS39810</name>
</gene>
<proteinExistence type="predicted"/>
<dbReference type="Proteomes" id="UP001154282">
    <property type="component" value="Unassembled WGS sequence"/>
</dbReference>
<protein>
    <submittedName>
        <fullName evidence="1">Uncharacterized protein</fullName>
    </submittedName>
</protein>
<evidence type="ECO:0000313" key="2">
    <source>
        <dbReference type="Proteomes" id="UP001154282"/>
    </source>
</evidence>
<sequence>MEAIKSCFRDKDAKVEEMKQRVGALENSVAEAEKKKSFWAMVS</sequence>
<comment type="caution">
    <text evidence="1">The sequence shown here is derived from an EMBL/GenBank/DDBJ whole genome shotgun (WGS) entry which is preliminary data.</text>
</comment>
<keyword evidence="2" id="KW-1185">Reference proteome</keyword>
<name>A0AAV0PUP1_9ROSI</name>
<dbReference type="AlphaFoldDB" id="A0AAV0PUP1"/>
<evidence type="ECO:0000313" key="1">
    <source>
        <dbReference type="EMBL" id="CAI0473873.1"/>
    </source>
</evidence>